<dbReference type="SUPFAM" id="SSF51445">
    <property type="entry name" value="(Trans)glycosidases"/>
    <property type="match status" value="1"/>
</dbReference>
<feature type="binding site" evidence="6">
    <location>
        <position position="383"/>
    </location>
    <ligand>
        <name>alpha-maltose 1-phosphate</name>
        <dbReference type="ChEBI" id="CHEBI:63576"/>
    </ligand>
</feature>
<feature type="binding site" evidence="6">
    <location>
        <begin position="524"/>
        <end position="525"/>
    </location>
    <ligand>
        <name>alpha-maltose 1-phosphate</name>
        <dbReference type="ChEBI" id="CHEBI:63576"/>
    </ligand>
</feature>
<name>A0AAE3KLE7_9CYAN</name>
<evidence type="ECO:0000256" key="1">
    <source>
        <dbReference type="ARBA" id="ARBA00011738"/>
    </source>
</evidence>
<dbReference type="EMBL" id="JAMZMM010000056">
    <property type="protein sequence ID" value="MCP2728460.1"/>
    <property type="molecule type" value="Genomic_DNA"/>
</dbReference>
<evidence type="ECO:0000256" key="2">
    <source>
        <dbReference type="ARBA" id="ARBA00022676"/>
    </source>
</evidence>
<feature type="binding site" evidence="6">
    <location>
        <position position="251"/>
    </location>
    <ligand>
        <name>alpha-maltose 1-phosphate</name>
        <dbReference type="ChEBI" id="CHEBI:63576"/>
    </ligand>
</feature>
<dbReference type="Pfam" id="PF21702">
    <property type="entry name" value="GLGE_C"/>
    <property type="match status" value="1"/>
</dbReference>
<proteinExistence type="inferred from homology"/>
<dbReference type="GO" id="GO:0030979">
    <property type="term" value="P:alpha-glucan biosynthetic process"/>
    <property type="evidence" value="ECO:0007669"/>
    <property type="project" value="UniProtKB-UniRule"/>
</dbReference>
<dbReference type="SMART" id="SM00642">
    <property type="entry name" value="Aamy"/>
    <property type="match status" value="1"/>
</dbReference>
<evidence type="ECO:0000256" key="4">
    <source>
        <dbReference type="ARBA" id="ARBA00023277"/>
    </source>
</evidence>
<feature type="domain" description="Glycosyl hydrolase family 13 catalytic" evidence="7">
    <location>
        <begin position="200"/>
        <end position="549"/>
    </location>
</feature>
<gene>
    <name evidence="6" type="primary">glgE</name>
    <name evidence="8" type="ORF">NJ959_08225</name>
</gene>
<protein>
    <recommendedName>
        <fullName evidence="6">Alpha-1,4-glucan:maltose-1-phosphate maltosyltransferase</fullName>
        <shortName evidence="6">GMPMT</shortName>
        <ecNumber evidence="6">2.4.99.16</ecNumber>
    </recommendedName>
    <alternativeName>
        <fullName evidence="6">(1-&gt;4)-alpha-D-glucan:maltose-1-phosphate alpha-D-maltosyltransferase</fullName>
    </alternativeName>
</protein>
<sequence length="654" mass="75687">MLNREGRNRVQIEGVWPEIDGGDFAIKRTVGEKVQVEVDMFADGHDTIAGVILYRPETSTTWLEAPLSPVYVDRWKGVFTVTEIGSYVYTIQGWTDAFQSWRHGLEKKLNAEQDISIDLLIGAEIIAKASKRASGKDLQLLQNWVSKLKSAPEKDPILVGFDAISEEVATLMAKYPDREFATTYKKELKITVDREKARFSTWYELFPRSCGEAGKHGTFKDVENRLTYIAELGFDVLYLPPIHPIGTTFRKGKNNSTVPEPGDVGVPWGIGSPEGGHKAIHPELGTMTDFHNLVKKAATYGIEIALDLAYQCTPDHPYVKEHPQWFRHRPDGTIQYAENPPKKYQDIYPIDFETEDWENLWEELKSIVIFWIEQGVKIFRVDNPHTKAFLFWEWMIGEVKRSHPEVMFLAEAFTRPKVMYRLGKLGFTQSYTYFTWRNNKWELTEYLNELTQTGVREFFRPNFWPNTPDILHEFLQNGGRSGFIIRLVLAATMTASYGIYGPAFELGENRPLKPGSEEYLDSEKYQIRDWDLNSDRSIKDIIARVNRARREHISLQSNESIRFHHVDNDRLICYSKQTEDLRDVILVIVNLDPHWTQVGFVDLPLESLGIDPYREYQVYDLLSDTEYTWFGGHNYVELNPQSIPAHVFHIRQDE</sequence>
<dbReference type="InterPro" id="IPR013780">
    <property type="entry name" value="Glyco_hydro_b"/>
</dbReference>
<dbReference type="GO" id="GO:0004553">
    <property type="term" value="F:hydrolase activity, hydrolyzing O-glycosyl compounds"/>
    <property type="evidence" value="ECO:0007669"/>
    <property type="project" value="InterPro"/>
</dbReference>
<dbReference type="Pfam" id="PF00128">
    <property type="entry name" value="Alpha-amylase"/>
    <property type="match status" value="1"/>
</dbReference>
<dbReference type="PANTHER" id="PTHR47786:SF2">
    <property type="entry name" value="GLYCOSYL HYDROLASE FAMILY 13 CATALYTIC DOMAIN-CONTAINING PROTEIN"/>
    <property type="match status" value="1"/>
</dbReference>
<evidence type="ECO:0000313" key="9">
    <source>
        <dbReference type="Proteomes" id="UP001204953"/>
    </source>
</evidence>
<dbReference type="Gene3D" id="2.60.40.10">
    <property type="entry name" value="Immunoglobulins"/>
    <property type="match status" value="1"/>
</dbReference>
<dbReference type="InterPro" id="IPR026585">
    <property type="entry name" value="GlgE"/>
</dbReference>
<dbReference type="InterPro" id="IPR017853">
    <property type="entry name" value="GH"/>
</dbReference>
<dbReference type="RefSeq" id="WP_254011257.1">
    <property type="nucleotide sequence ID" value="NZ_JAMZMM010000056.1"/>
</dbReference>
<feature type="active site" description="Proton donor" evidence="6">
    <location>
        <position position="411"/>
    </location>
</feature>
<dbReference type="InterPro" id="IPR013783">
    <property type="entry name" value="Ig-like_fold"/>
</dbReference>
<evidence type="ECO:0000313" key="8">
    <source>
        <dbReference type="EMBL" id="MCP2728460.1"/>
    </source>
</evidence>
<keyword evidence="3 6" id="KW-0808">Transferase</keyword>
<dbReference type="SUPFAM" id="SSF51011">
    <property type="entry name" value="Glycosyl hydrolase domain"/>
    <property type="match status" value="1"/>
</dbReference>
<dbReference type="GO" id="GO:0016758">
    <property type="term" value="F:hexosyltransferase activity"/>
    <property type="evidence" value="ECO:0007669"/>
    <property type="project" value="UniProtKB-UniRule"/>
</dbReference>
<dbReference type="AlphaFoldDB" id="A0AAE3KLE7"/>
<dbReference type="InterPro" id="IPR049171">
    <property type="entry name" value="GLGE_C"/>
</dbReference>
<dbReference type="EC" id="2.4.99.16" evidence="6"/>
<reference evidence="8" key="1">
    <citation type="submission" date="2022-06" db="EMBL/GenBank/DDBJ databases">
        <title>New cyanobacteria of genus Symplocastrum in benthos of Lake Baikal.</title>
        <authorList>
            <person name="Sorokovikova E."/>
            <person name="Tikhonova I."/>
            <person name="Krasnopeev A."/>
            <person name="Evseev P."/>
            <person name="Gladkikh A."/>
            <person name="Belykh O."/>
        </authorList>
    </citation>
    <scope>NUCLEOTIDE SEQUENCE</scope>
    <source>
        <strain evidence="8">BBK-W-15</strain>
    </source>
</reference>
<keyword evidence="4 6" id="KW-0119">Carbohydrate metabolism</keyword>
<dbReference type="Pfam" id="PF11896">
    <property type="entry name" value="GlgE_dom_N_S"/>
    <property type="match status" value="1"/>
</dbReference>
<keyword evidence="9" id="KW-1185">Reference proteome</keyword>
<comment type="subunit">
    <text evidence="1 6">Homodimer.</text>
</comment>
<comment type="catalytic activity">
    <reaction evidence="5 6">
        <text>alpha-maltose 1-phosphate + [(1-&gt;4)-alpha-D-glucosyl](n) = [(1-&gt;4)-alpha-D-glucosyl](n+2) + phosphate</text>
        <dbReference type="Rhea" id="RHEA:42692"/>
        <dbReference type="Rhea" id="RHEA-COMP:9584"/>
        <dbReference type="Rhea" id="RHEA-COMP:10183"/>
        <dbReference type="ChEBI" id="CHEBI:15444"/>
        <dbReference type="ChEBI" id="CHEBI:43474"/>
        <dbReference type="ChEBI" id="CHEBI:63576"/>
        <dbReference type="EC" id="2.4.99.16"/>
    </reaction>
</comment>
<dbReference type="InterPro" id="IPR006047">
    <property type="entry name" value="GH13_cat_dom"/>
</dbReference>
<dbReference type="CDD" id="cd11344">
    <property type="entry name" value="AmyAc_GlgE_like"/>
    <property type="match status" value="1"/>
</dbReference>
<comment type="function">
    <text evidence="6">Maltosyltransferase that uses maltose 1-phosphate (M1P) as the sugar donor to elongate linear or branched alpha-(1-&gt;4)-glucans. Is involved in a branched alpha-glucan biosynthetic pathway from trehalose, together with TreS, Mak and GlgB.</text>
</comment>
<evidence type="ECO:0000256" key="6">
    <source>
        <dbReference type="HAMAP-Rule" id="MF_02124"/>
    </source>
</evidence>
<evidence type="ECO:0000259" key="7">
    <source>
        <dbReference type="SMART" id="SM00642"/>
    </source>
</evidence>
<feature type="binding site" evidence="6">
    <location>
        <position position="346"/>
    </location>
    <ligand>
        <name>alpha-maltose 1-phosphate</name>
        <dbReference type="ChEBI" id="CHEBI:63576"/>
    </ligand>
</feature>
<organism evidence="8 9">
    <name type="scientific">Limnofasciculus baicalensis BBK-W-15</name>
    <dbReference type="NCBI Taxonomy" id="2699891"/>
    <lineage>
        <taxon>Bacteria</taxon>
        <taxon>Bacillati</taxon>
        <taxon>Cyanobacteriota</taxon>
        <taxon>Cyanophyceae</taxon>
        <taxon>Coleofasciculales</taxon>
        <taxon>Coleofasciculaceae</taxon>
        <taxon>Limnofasciculus</taxon>
        <taxon>Limnofasciculus baicalensis</taxon>
    </lineage>
</organism>
<feature type="site" description="Transition state stabilizer" evidence="6">
    <location>
        <position position="469"/>
    </location>
</feature>
<comment type="similarity">
    <text evidence="6">Belongs to the glycosyl hydrolase 13 family. GlgE subfamily.</text>
</comment>
<accession>A0AAE3KLE7</accession>
<dbReference type="HAMAP" id="MF_02124">
    <property type="entry name" value="GlgE"/>
    <property type="match status" value="1"/>
</dbReference>
<keyword evidence="2 6" id="KW-0328">Glycosyltransferase</keyword>
<dbReference type="Gene3D" id="2.60.40.1180">
    <property type="entry name" value="Golgi alpha-mannosidase II"/>
    <property type="match status" value="1"/>
</dbReference>
<dbReference type="InterPro" id="IPR021828">
    <property type="entry name" value="GlgE_dom_N/S"/>
</dbReference>
<evidence type="ECO:0000256" key="5">
    <source>
        <dbReference type="ARBA" id="ARBA00048735"/>
    </source>
</evidence>
<feature type="binding site" evidence="6">
    <location>
        <position position="311"/>
    </location>
    <ligand>
        <name>alpha-maltose 1-phosphate</name>
        <dbReference type="ChEBI" id="CHEBI:63576"/>
    </ligand>
</feature>
<comment type="caution">
    <text evidence="8">The sequence shown here is derived from an EMBL/GenBank/DDBJ whole genome shotgun (WGS) entry which is preliminary data.</text>
</comment>
<evidence type="ECO:0000256" key="3">
    <source>
        <dbReference type="ARBA" id="ARBA00022679"/>
    </source>
</evidence>
<dbReference type="Proteomes" id="UP001204953">
    <property type="component" value="Unassembled WGS sequence"/>
</dbReference>
<feature type="active site" description="Nucleophile" evidence="6">
    <location>
        <position position="382"/>
    </location>
</feature>
<dbReference type="Gene3D" id="3.20.20.80">
    <property type="entry name" value="Glycosidases"/>
    <property type="match status" value="1"/>
</dbReference>
<dbReference type="PANTHER" id="PTHR47786">
    <property type="entry name" value="ALPHA-1,4-GLUCAN:MALTOSE-1-PHOSPHATE MALTOSYLTRANSFERASE"/>
    <property type="match status" value="1"/>
</dbReference>
<dbReference type="Gene3D" id="1.20.58.80">
    <property type="entry name" value="Phosphotransferase system, lactose/cellobiose-type IIA subunit"/>
    <property type="match status" value="1"/>
</dbReference>